<feature type="transmembrane region" description="Helical" evidence="5">
    <location>
        <begin position="9"/>
        <end position="27"/>
    </location>
</feature>
<feature type="domain" description="O-antigen ligase-related" evidence="6">
    <location>
        <begin position="202"/>
        <end position="377"/>
    </location>
</feature>
<comment type="subcellular location">
    <subcellularLocation>
        <location evidence="1">Membrane</location>
        <topology evidence="1">Multi-pass membrane protein</topology>
    </subcellularLocation>
</comment>
<dbReference type="InterPro" id="IPR051533">
    <property type="entry name" value="WaaL-like"/>
</dbReference>
<dbReference type="GO" id="GO:0016020">
    <property type="term" value="C:membrane"/>
    <property type="evidence" value="ECO:0007669"/>
    <property type="project" value="UniProtKB-SubCell"/>
</dbReference>
<evidence type="ECO:0000256" key="5">
    <source>
        <dbReference type="SAM" id="Phobius"/>
    </source>
</evidence>
<keyword evidence="8" id="KW-1185">Reference proteome</keyword>
<dbReference type="PANTHER" id="PTHR37422:SF13">
    <property type="entry name" value="LIPOPOLYSACCHARIDE BIOSYNTHESIS PROTEIN PA4999-RELATED"/>
    <property type="match status" value="1"/>
</dbReference>
<comment type="caution">
    <text evidence="7">The sequence shown here is derived from an EMBL/GenBank/DDBJ whole genome shotgun (WGS) entry which is preliminary data.</text>
</comment>
<keyword evidence="4 5" id="KW-0472">Membrane</keyword>
<dbReference type="PANTHER" id="PTHR37422">
    <property type="entry name" value="TEICHURONIC ACID BIOSYNTHESIS PROTEIN TUAE"/>
    <property type="match status" value="1"/>
</dbReference>
<dbReference type="Pfam" id="PF04932">
    <property type="entry name" value="Wzy_C"/>
    <property type="match status" value="1"/>
</dbReference>
<evidence type="ECO:0000256" key="2">
    <source>
        <dbReference type="ARBA" id="ARBA00022692"/>
    </source>
</evidence>
<evidence type="ECO:0000256" key="4">
    <source>
        <dbReference type="ARBA" id="ARBA00023136"/>
    </source>
</evidence>
<dbReference type="OrthoDB" id="9786100at2"/>
<gene>
    <name evidence="7" type="ORF">EQF91_03070</name>
</gene>
<feature type="transmembrane region" description="Helical" evidence="5">
    <location>
        <begin position="86"/>
        <end position="105"/>
    </location>
</feature>
<feature type="transmembrane region" description="Helical" evidence="5">
    <location>
        <begin position="422"/>
        <end position="442"/>
    </location>
</feature>
<feature type="transmembrane region" description="Helical" evidence="5">
    <location>
        <begin position="117"/>
        <end position="139"/>
    </location>
</feature>
<accession>A0A4V3IYC3</accession>
<reference evidence="7 8" key="1">
    <citation type="submission" date="2019-01" db="EMBL/GenBank/DDBJ databases">
        <title>Draft Genome Sequences of Helcococcus ovis Strains Isolated from the Uterus and Vagina of Dairy Cows with Metritis.</title>
        <authorList>
            <person name="Cunha F."/>
            <person name="Jeon S.J."/>
            <person name="Kutzer P."/>
            <person name="Galvao K.N."/>
        </authorList>
    </citation>
    <scope>NUCLEOTIDE SEQUENCE [LARGE SCALE GENOMIC DNA]</scope>
    <source>
        <strain evidence="7 8">KG-37</strain>
    </source>
</reference>
<sequence>MNKNVTRELLLKILFIIVSILSMSSFLYQKVDVFYKVLTVLNIINLIIILGVKIKSNYWDKYFIYLVSVLLITNIITTIINSSSNFIENITHISFMTVYCFIMGVYSPKTQEYLFKLITYVVQIIAFLSSIFTFILLTFKTSFMFSMGKTLSFYGVINHRIWGAINPNISAIFCYVSILTALLFISKYKDSKVNRYFKINIVFQLIHFSLQQSRGAILSVIFMIVLYCIFLMKTKEILKKFFKSIFIILGFIVFVFGINSLASLYINSSVIKKVYVNKKSVPFIDKKMKELEKENDNISLDVRLTDPSSNGRIDIWKKAIEMWKEKPIFGYGINNIKYSYFKYFSENVIYNSLKGGSFHNIFLTVLVVGGIINLISFTILIMYISYRFLKYLICGKSEYIKLLCILFFGMIFGELFESLILYSINFISIFFWTVVGYGLFLINKENIKND</sequence>
<dbReference type="AlphaFoldDB" id="A0A4V3IYC3"/>
<dbReference type="RefSeq" id="WP_134710203.1">
    <property type="nucleotide sequence ID" value="NZ_CP119081.1"/>
</dbReference>
<name>A0A4V3IYC3_9FIRM</name>
<evidence type="ECO:0000256" key="3">
    <source>
        <dbReference type="ARBA" id="ARBA00022989"/>
    </source>
</evidence>
<proteinExistence type="predicted"/>
<organism evidence="7 8">
    <name type="scientific">Helcococcus ovis</name>
    <dbReference type="NCBI Taxonomy" id="72026"/>
    <lineage>
        <taxon>Bacteria</taxon>
        <taxon>Bacillati</taxon>
        <taxon>Bacillota</taxon>
        <taxon>Tissierellia</taxon>
        <taxon>Tissierellales</taxon>
        <taxon>Peptoniphilaceae</taxon>
        <taxon>Helcococcus</taxon>
    </lineage>
</organism>
<evidence type="ECO:0000313" key="8">
    <source>
        <dbReference type="Proteomes" id="UP000297454"/>
    </source>
</evidence>
<dbReference type="GO" id="GO:0016874">
    <property type="term" value="F:ligase activity"/>
    <property type="evidence" value="ECO:0007669"/>
    <property type="project" value="UniProtKB-KW"/>
</dbReference>
<keyword evidence="2 5" id="KW-0812">Transmembrane</keyword>
<feature type="transmembrane region" description="Helical" evidence="5">
    <location>
        <begin position="216"/>
        <end position="232"/>
    </location>
</feature>
<feature type="transmembrane region" description="Helical" evidence="5">
    <location>
        <begin position="33"/>
        <end position="50"/>
    </location>
</feature>
<feature type="transmembrane region" description="Helical" evidence="5">
    <location>
        <begin position="244"/>
        <end position="266"/>
    </location>
</feature>
<dbReference type="Proteomes" id="UP000297454">
    <property type="component" value="Unassembled WGS sequence"/>
</dbReference>
<feature type="transmembrane region" description="Helical" evidence="5">
    <location>
        <begin position="159"/>
        <end position="186"/>
    </location>
</feature>
<evidence type="ECO:0000313" key="7">
    <source>
        <dbReference type="EMBL" id="TFF66750.1"/>
    </source>
</evidence>
<keyword evidence="7" id="KW-0436">Ligase</keyword>
<dbReference type="InterPro" id="IPR007016">
    <property type="entry name" value="O-antigen_ligase-rel_domated"/>
</dbReference>
<evidence type="ECO:0000259" key="6">
    <source>
        <dbReference type="Pfam" id="PF04932"/>
    </source>
</evidence>
<dbReference type="GeneID" id="97030383"/>
<protein>
    <submittedName>
        <fullName evidence="7">O-antigen ligase domain-containing protein</fullName>
    </submittedName>
</protein>
<keyword evidence="3 5" id="KW-1133">Transmembrane helix</keyword>
<dbReference type="EMBL" id="SCFR01000007">
    <property type="protein sequence ID" value="TFF66750.1"/>
    <property type="molecule type" value="Genomic_DNA"/>
</dbReference>
<feature type="transmembrane region" description="Helical" evidence="5">
    <location>
        <begin position="62"/>
        <end position="80"/>
    </location>
</feature>
<evidence type="ECO:0000256" key="1">
    <source>
        <dbReference type="ARBA" id="ARBA00004141"/>
    </source>
</evidence>
<feature type="transmembrane region" description="Helical" evidence="5">
    <location>
        <begin position="361"/>
        <end position="386"/>
    </location>
</feature>
<feature type="transmembrane region" description="Helical" evidence="5">
    <location>
        <begin position="398"/>
        <end position="416"/>
    </location>
</feature>